<dbReference type="AlphaFoldDB" id="A0A1G4EBD5"/>
<dbReference type="EMBL" id="FLYH01000013">
    <property type="protein sequence ID" value="SCA59550.1"/>
    <property type="molecule type" value="Genomic_DNA"/>
</dbReference>
<protein>
    <submittedName>
        <fullName evidence="1">Uncharacterized protein</fullName>
    </submittedName>
</protein>
<sequence>MFNLDSDGASQVEADVDSISESTIKVCYISFFSINCNLLLFYLRIL</sequence>
<accession>A0A1G4EBD5</accession>
<name>A0A1G4EBD5_PLAVI</name>
<evidence type="ECO:0000313" key="1">
    <source>
        <dbReference type="EMBL" id="SCA59550.1"/>
    </source>
</evidence>
<dbReference type="Proteomes" id="UP000196402">
    <property type="component" value="Unassembled WGS sequence"/>
</dbReference>
<gene>
    <name evidence="1" type="ORF">PVT01_000015700</name>
</gene>
<reference evidence="1 2" key="1">
    <citation type="submission" date="2016-07" db="EMBL/GenBank/DDBJ databases">
        <authorList>
            <consortium name="Pathogen Informatics"/>
        </authorList>
    </citation>
    <scope>NUCLEOTIDE SEQUENCE [LARGE SCALE GENOMIC DNA]</scope>
</reference>
<evidence type="ECO:0000313" key="2">
    <source>
        <dbReference type="Proteomes" id="UP000196402"/>
    </source>
</evidence>
<proteinExistence type="predicted"/>
<organism evidence="1 2">
    <name type="scientific">Plasmodium vivax</name>
    <name type="common">malaria parasite P. vivax</name>
    <dbReference type="NCBI Taxonomy" id="5855"/>
    <lineage>
        <taxon>Eukaryota</taxon>
        <taxon>Sar</taxon>
        <taxon>Alveolata</taxon>
        <taxon>Apicomplexa</taxon>
        <taxon>Aconoidasida</taxon>
        <taxon>Haemosporida</taxon>
        <taxon>Plasmodiidae</taxon>
        <taxon>Plasmodium</taxon>
        <taxon>Plasmodium (Plasmodium)</taxon>
    </lineage>
</organism>